<dbReference type="GO" id="GO:0004197">
    <property type="term" value="F:cysteine-type endopeptidase activity"/>
    <property type="evidence" value="ECO:0007669"/>
    <property type="project" value="InterPro"/>
</dbReference>
<dbReference type="GO" id="GO:0006508">
    <property type="term" value="P:proteolysis"/>
    <property type="evidence" value="ECO:0007669"/>
    <property type="project" value="UniProtKB-KW"/>
</dbReference>
<dbReference type="Proteomes" id="UP001497623">
    <property type="component" value="Unassembled WGS sequence"/>
</dbReference>
<dbReference type="PROSITE" id="PS50208">
    <property type="entry name" value="CASPASE_P20"/>
    <property type="match status" value="1"/>
</dbReference>
<accession>A0AAV2SHC7</accession>
<dbReference type="EMBL" id="CAXKWB010060540">
    <property type="protein sequence ID" value="CAL4183152.1"/>
    <property type="molecule type" value="Genomic_DNA"/>
</dbReference>
<dbReference type="PANTHER" id="PTHR47901:SF8">
    <property type="entry name" value="CASPASE-3"/>
    <property type="match status" value="1"/>
</dbReference>
<evidence type="ECO:0000256" key="1">
    <source>
        <dbReference type="ARBA" id="ARBA00010134"/>
    </source>
</evidence>
<sequence>GMADKIMAPVNTSAEVIRIGDKDSSDLYKNSSMPRGYVFMAIYKQFDEQVDNFKSLFECMGYEVPKLHINMDHRETQRAIQKFKNKPELKVVDSCIVIIMSDSGHKEFFETYDGKKILTDDIVNGFNNENCPVLMGKPKIFIFDCYRANISVPSVDLSMPQTANENNQIVGNETVKTDGTKTDILIIYSKASDIIGIVRNIFLKYAREMEIEELIRKV</sequence>
<organism evidence="6 7">
    <name type="scientific">Meganyctiphanes norvegica</name>
    <name type="common">Northern krill</name>
    <name type="synonym">Thysanopoda norvegica</name>
    <dbReference type="NCBI Taxonomy" id="48144"/>
    <lineage>
        <taxon>Eukaryota</taxon>
        <taxon>Metazoa</taxon>
        <taxon>Ecdysozoa</taxon>
        <taxon>Arthropoda</taxon>
        <taxon>Crustacea</taxon>
        <taxon>Multicrustacea</taxon>
        <taxon>Malacostraca</taxon>
        <taxon>Eumalacostraca</taxon>
        <taxon>Eucarida</taxon>
        <taxon>Euphausiacea</taxon>
        <taxon>Euphausiidae</taxon>
        <taxon>Meganyctiphanes</taxon>
    </lineage>
</organism>
<evidence type="ECO:0000313" key="7">
    <source>
        <dbReference type="Proteomes" id="UP001497623"/>
    </source>
</evidence>
<feature type="domain" description="Caspase family p20" evidence="5">
    <location>
        <begin position="47"/>
        <end position="150"/>
    </location>
</feature>
<evidence type="ECO:0000256" key="2">
    <source>
        <dbReference type="ARBA" id="ARBA00022670"/>
    </source>
</evidence>
<protein>
    <recommendedName>
        <fullName evidence="5">Caspase family p20 domain-containing protein</fullName>
    </recommendedName>
</protein>
<dbReference type="PANTHER" id="PTHR47901">
    <property type="entry name" value="CASPASE RECRUITMENT DOMAIN-CONTAINING PROTEIN 18"/>
    <property type="match status" value="1"/>
</dbReference>
<keyword evidence="3" id="KW-0053">Apoptosis</keyword>
<name>A0AAV2SHC7_MEGNR</name>
<evidence type="ECO:0000256" key="3">
    <source>
        <dbReference type="ARBA" id="ARBA00022703"/>
    </source>
</evidence>
<dbReference type="InterPro" id="IPR011600">
    <property type="entry name" value="Pept_C14_caspase"/>
</dbReference>
<comment type="caution">
    <text evidence="6">The sequence shown here is derived from an EMBL/GenBank/DDBJ whole genome shotgun (WGS) entry which is preliminary data.</text>
</comment>
<dbReference type="GO" id="GO:0006915">
    <property type="term" value="P:apoptotic process"/>
    <property type="evidence" value="ECO:0007669"/>
    <property type="project" value="UniProtKB-KW"/>
</dbReference>
<dbReference type="AlphaFoldDB" id="A0AAV2SHC7"/>
<evidence type="ECO:0000313" key="6">
    <source>
        <dbReference type="EMBL" id="CAL4183152.1"/>
    </source>
</evidence>
<feature type="non-terminal residue" evidence="6">
    <location>
        <position position="218"/>
    </location>
</feature>
<dbReference type="InterPro" id="IPR015917">
    <property type="entry name" value="Pept_C14A"/>
</dbReference>
<evidence type="ECO:0000259" key="5">
    <source>
        <dbReference type="PROSITE" id="PS50208"/>
    </source>
</evidence>
<dbReference type="Gene3D" id="3.40.50.1460">
    <property type="match status" value="1"/>
</dbReference>
<proteinExistence type="inferred from homology"/>
<keyword evidence="7" id="KW-1185">Reference proteome</keyword>
<keyword evidence="2" id="KW-0645">Protease</keyword>
<feature type="non-terminal residue" evidence="6">
    <location>
        <position position="1"/>
    </location>
</feature>
<dbReference type="SUPFAM" id="SSF52129">
    <property type="entry name" value="Caspase-like"/>
    <property type="match status" value="1"/>
</dbReference>
<reference evidence="6 7" key="1">
    <citation type="submission" date="2024-05" db="EMBL/GenBank/DDBJ databases">
        <authorList>
            <person name="Wallberg A."/>
        </authorList>
    </citation>
    <scope>NUCLEOTIDE SEQUENCE [LARGE SCALE GENOMIC DNA]</scope>
</reference>
<dbReference type="SMART" id="SM00115">
    <property type="entry name" value="CASc"/>
    <property type="match status" value="1"/>
</dbReference>
<dbReference type="InterPro" id="IPR001309">
    <property type="entry name" value="Pept_C14_p20"/>
</dbReference>
<evidence type="ECO:0000256" key="4">
    <source>
        <dbReference type="ARBA" id="ARBA00022801"/>
    </source>
</evidence>
<dbReference type="InterPro" id="IPR029030">
    <property type="entry name" value="Caspase-like_dom_sf"/>
</dbReference>
<keyword evidence="4" id="KW-0378">Hydrolase</keyword>
<dbReference type="InterPro" id="IPR002398">
    <property type="entry name" value="Pept_C14"/>
</dbReference>
<gene>
    <name evidence="6" type="ORF">MNOR_LOCUS35665</name>
</gene>
<comment type="similarity">
    <text evidence="1">Belongs to the peptidase C14A family.</text>
</comment>
<dbReference type="Pfam" id="PF00656">
    <property type="entry name" value="Peptidase_C14"/>
    <property type="match status" value="1"/>
</dbReference>